<sequence length="265" mass="30078">MPRAHFRKRRRTVVVRSARKSAFTRHLKRRFAKRVRQVILRNNEPKQKRIITGDGTTLFEGDGTFRTIQVFAPLQNLVQGTKKDQFVGDEIWVKGFGIHGQISNAITSDSFRVRWTLVWHRLQNNFTGVGVQYNSTTTDTTNPTATAPLSNPAFFDVNSALKFTGDGYVERFDSDNQLKVLASKDIVVNPGGNTTALKKFKFFFPVRAKYHYQDSGEDLALTTAPNYGKWGGYYIVRQVIALANSVNVQVVGTMDYQVIAYFRDP</sequence>
<organism evidence="1">
    <name type="scientific">Genomoviridae sp</name>
    <dbReference type="NCBI Taxonomy" id="2202565"/>
    <lineage>
        <taxon>Viruses</taxon>
        <taxon>Monodnaviria</taxon>
        <taxon>Shotokuvirae</taxon>
        <taxon>Cressdnaviricota</taxon>
        <taxon>Repensiviricetes</taxon>
        <taxon>Geplafuvirales</taxon>
        <taxon>Genomoviridae</taxon>
    </lineage>
</organism>
<protein>
    <submittedName>
        <fullName evidence="1">Capsid protein</fullName>
    </submittedName>
</protein>
<proteinExistence type="predicted"/>
<reference evidence="1" key="1">
    <citation type="submission" date="2020-04" db="EMBL/GenBank/DDBJ databases">
        <title>Genomes of microviruses in a sewage oxidation pond.</title>
        <authorList>
            <person name="Schreck J."/>
            <person name="Kraberger S."/>
            <person name="Scotch M."/>
            <person name="Halden R.U."/>
            <person name="Varsani A."/>
        </authorList>
    </citation>
    <scope>NUCLEOTIDE SEQUENCE</scope>
    <source>
        <strain evidence="1">6424_362</strain>
    </source>
</reference>
<dbReference type="EMBL" id="MT309891">
    <property type="protein sequence ID" value="QJB18695.1"/>
    <property type="molecule type" value="Genomic_DNA"/>
</dbReference>
<evidence type="ECO:0000313" key="1">
    <source>
        <dbReference type="EMBL" id="QJB18695.1"/>
    </source>
</evidence>
<name>A0A858NG54_9VIRU</name>
<dbReference type="InterPro" id="IPR029053">
    <property type="entry name" value="Viral_coat"/>
</dbReference>
<dbReference type="Gene3D" id="2.60.120.20">
    <property type="match status" value="1"/>
</dbReference>
<accession>A0A858NG54</accession>